<dbReference type="AlphaFoldDB" id="A0AAD0WEQ7"/>
<accession>A0AAD0WEQ7</accession>
<proteinExistence type="predicted"/>
<sequence>MNYLLDANTFIEAKNRYYSMTICPGYWQWLLQSNKHCGVSSIEFIKKELINGNDELAIWAKEHPGLFESNDDEATQLAFANVVNYVMSLTEMKDGTHEEFLRGADPWLIAKAITTGSVIVTHEKLDKKIKRKILIPNICEHFKVSYINTFELLNNLEAQFVMHTSTP</sequence>
<dbReference type="Pfam" id="PF14367">
    <property type="entry name" value="DUF4411"/>
    <property type="match status" value="1"/>
</dbReference>
<evidence type="ECO:0000313" key="2">
    <source>
        <dbReference type="Proteomes" id="UP000264605"/>
    </source>
</evidence>
<organism evidence="1 2">
    <name type="scientific">Pseudoalteromonas lipolytica</name>
    <dbReference type="NCBI Taxonomy" id="570156"/>
    <lineage>
        <taxon>Bacteria</taxon>
        <taxon>Pseudomonadati</taxon>
        <taxon>Pseudomonadota</taxon>
        <taxon>Gammaproteobacteria</taxon>
        <taxon>Alteromonadales</taxon>
        <taxon>Pseudoalteromonadaceae</taxon>
        <taxon>Pseudoalteromonas</taxon>
    </lineage>
</organism>
<evidence type="ECO:0000313" key="1">
    <source>
        <dbReference type="EMBL" id="AXV67732.1"/>
    </source>
</evidence>
<dbReference type="GeneID" id="99507878"/>
<dbReference type="RefSeq" id="WP_118845572.1">
    <property type="nucleotide sequence ID" value="NZ_CP032092.1"/>
</dbReference>
<geneLocation type="plasmid" evidence="1 2">
    <name>unnamed2</name>
</geneLocation>
<dbReference type="InterPro" id="IPR016541">
    <property type="entry name" value="UCP008505"/>
</dbReference>
<dbReference type="Proteomes" id="UP000264605">
    <property type="component" value="Plasmid unnamed2"/>
</dbReference>
<gene>
    <name evidence="1" type="ORF">D0907_20605</name>
</gene>
<protein>
    <submittedName>
        <fullName evidence="1">DUF4411 family protein</fullName>
    </submittedName>
</protein>
<dbReference type="KEGG" id="pdj:D0907_20605"/>
<reference evidence="1 2" key="1">
    <citation type="submission" date="2018-08" db="EMBL/GenBank/DDBJ databases">
        <title>Draft genome sequence of Pseudoalteromonas donghaensis HJ51.</title>
        <authorList>
            <person name="Oh J."/>
            <person name="Roh D."/>
        </authorList>
    </citation>
    <scope>NUCLEOTIDE SEQUENCE [LARGE SCALE GENOMIC DNA]</scope>
    <source>
        <strain evidence="1 2">HJ51</strain>
        <plasmid evidence="1 2">unnamed2</plasmid>
    </source>
</reference>
<dbReference type="EMBL" id="CP032092">
    <property type="protein sequence ID" value="AXV67732.1"/>
    <property type="molecule type" value="Genomic_DNA"/>
</dbReference>
<keyword evidence="1" id="KW-0614">Plasmid</keyword>
<name>A0AAD0WEQ7_9GAMM</name>